<dbReference type="GO" id="GO:0003755">
    <property type="term" value="F:peptidyl-prolyl cis-trans isomerase activity"/>
    <property type="evidence" value="ECO:0007669"/>
    <property type="project" value="UniProtKB-KW"/>
</dbReference>
<comment type="similarity">
    <text evidence="2">Belongs to the PpiC/parvulin rotamase family.</text>
</comment>
<dbReference type="PANTHER" id="PTHR47245:SF2">
    <property type="entry name" value="PEPTIDYL-PROLYL CIS-TRANS ISOMERASE HP_0175-RELATED"/>
    <property type="match status" value="1"/>
</dbReference>
<dbReference type="PANTHER" id="PTHR47245">
    <property type="entry name" value="PEPTIDYLPROLYL ISOMERASE"/>
    <property type="match status" value="1"/>
</dbReference>
<comment type="catalytic activity">
    <reaction evidence="1">
        <text>[protein]-peptidylproline (omega=180) = [protein]-peptidylproline (omega=0)</text>
        <dbReference type="Rhea" id="RHEA:16237"/>
        <dbReference type="Rhea" id="RHEA-COMP:10747"/>
        <dbReference type="Rhea" id="RHEA-COMP:10748"/>
        <dbReference type="ChEBI" id="CHEBI:83833"/>
        <dbReference type="ChEBI" id="CHEBI:83834"/>
        <dbReference type="EC" id="5.2.1.8"/>
    </reaction>
</comment>
<proteinExistence type="inferred from homology"/>
<dbReference type="SUPFAM" id="SSF54534">
    <property type="entry name" value="FKBP-like"/>
    <property type="match status" value="1"/>
</dbReference>
<feature type="domain" description="PpiC" evidence="7">
    <location>
        <begin position="134"/>
        <end position="238"/>
    </location>
</feature>
<dbReference type="PROSITE" id="PS50198">
    <property type="entry name" value="PPIC_PPIASE_2"/>
    <property type="match status" value="1"/>
</dbReference>
<evidence type="ECO:0000256" key="2">
    <source>
        <dbReference type="ARBA" id="ARBA00007656"/>
    </source>
</evidence>
<dbReference type="Proteomes" id="UP000321933">
    <property type="component" value="Unassembled WGS sequence"/>
</dbReference>
<dbReference type="EC" id="5.2.1.8" evidence="3"/>
<organism evidence="8 9">
    <name type="scientific">Parahaliea aestuarii</name>
    <dbReference type="NCBI Taxonomy" id="1852021"/>
    <lineage>
        <taxon>Bacteria</taxon>
        <taxon>Pseudomonadati</taxon>
        <taxon>Pseudomonadota</taxon>
        <taxon>Gammaproteobacteria</taxon>
        <taxon>Cellvibrionales</taxon>
        <taxon>Halieaceae</taxon>
        <taxon>Parahaliea</taxon>
    </lineage>
</organism>
<dbReference type="InterPro" id="IPR046357">
    <property type="entry name" value="PPIase_dom_sf"/>
</dbReference>
<dbReference type="InterPro" id="IPR000297">
    <property type="entry name" value="PPIase_PpiC"/>
</dbReference>
<feature type="chain" id="PRO_5022974354" description="peptidylprolyl isomerase" evidence="6">
    <location>
        <begin position="21"/>
        <end position="298"/>
    </location>
</feature>
<dbReference type="EMBL" id="VRYZ01000007">
    <property type="protein sequence ID" value="TXS90063.1"/>
    <property type="molecule type" value="Genomic_DNA"/>
</dbReference>
<sequence>MLSRLLAMSLLLACTAQLQAEPLIRDGDVTISRAEFERIVAGWSGEMRRSAANDEGDRLELIGMAVMNKRLAQSAEKITEQDDPDAYWELRFKQQRVNSNFMVKRFVDTLEIPDMSELAEERYTTEKDKYALVPEQRLTSHILFVCPPGQCDREPVREQARDVLQQLRDGADFGEMVEKYSGDPGSKKKGGLYDKWFRLGEKGVEPRYTGGAFDIAEEGQYSDLVETQFGVHIIRLDGIKPEHYLPFEEVKERIERALGAEFTKLAMTDFEQSMMITEDARIDGSVMEEIFAPYKTDD</sequence>
<evidence type="ECO:0000313" key="8">
    <source>
        <dbReference type="EMBL" id="TXS90063.1"/>
    </source>
</evidence>
<feature type="signal peptide" evidence="6">
    <location>
        <begin position="1"/>
        <end position="20"/>
    </location>
</feature>
<dbReference type="RefSeq" id="WP_148065326.1">
    <property type="nucleotide sequence ID" value="NZ_VRYZ01000007.1"/>
</dbReference>
<evidence type="ECO:0000256" key="3">
    <source>
        <dbReference type="ARBA" id="ARBA00013194"/>
    </source>
</evidence>
<accession>A0A5C8ZNJ8</accession>
<gene>
    <name evidence="8" type="ORF">FVW59_15795</name>
</gene>
<reference evidence="8 9" key="1">
    <citation type="submission" date="2019-08" db="EMBL/GenBank/DDBJ databases">
        <title>Parahaliea maris sp. nov., isolated from the surface seawater.</title>
        <authorList>
            <person name="Liu Y."/>
        </authorList>
    </citation>
    <scope>NUCLEOTIDE SEQUENCE [LARGE SCALE GENOMIC DNA]</scope>
    <source>
        <strain evidence="8 9">S2-26</strain>
    </source>
</reference>
<keyword evidence="9" id="KW-1185">Reference proteome</keyword>
<evidence type="ECO:0000256" key="5">
    <source>
        <dbReference type="PROSITE-ProRule" id="PRU00278"/>
    </source>
</evidence>
<dbReference type="InterPro" id="IPR050245">
    <property type="entry name" value="PrsA_foldase"/>
</dbReference>
<protein>
    <recommendedName>
        <fullName evidence="3">peptidylprolyl isomerase</fullName>
        <ecNumber evidence="3">5.2.1.8</ecNumber>
    </recommendedName>
</protein>
<evidence type="ECO:0000256" key="1">
    <source>
        <dbReference type="ARBA" id="ARBA00000971"/>
    </source>
</evidence>
<dbReference type="Pfam" id="PF00639">
    <property type="entry name" value="Rotamase"/>
    <property type="match status" value="1"/>
</dbReference>
<keyword evidence="6" id="KW-0732">Signal</keyword>
<evidence type="ECO:0000313" key="9">
    <source>
        <dbReference type="Proteomes" id="UP000321933"/>
    </source>
</evidence>
<dbReference type="Gene3D" id="3.10.50.40">
    <property type="match status" value="1"/>
</dbReference>
<keyword evidence="4 5" id="KW-0697">Rotamase</keyword>
<evidence type="ECO:0000256" key="4">
    <source>
        <dbReference type="ARBA" id="ARBA00023110"/>
    </source>
</evidence>
<dbReference type="AlphaFoldDB" id="A0A5C8ZNJ8"/>
<keyword evidence="5" id="KW-0413">Isomerase</keyword>
<comment type="caution">
    <text evidence="8">The sequence shown here is derived from an EMBL/GenBank/DDBJ whole genome shotgun (WGS) entry which is preliminary data.</text>
</comment>
<dbReference type="OrthoDB" id="9812372at2"/>
<evidence type="ECO:0000256" key="6">
    <source>
        <dbReference type="SAM" id="SignalP"/>
    </source>
</evidence>
<name>A0A5C8ZNJ8_9GAMM</name>
<evidence type="ECO:0000259" key="7">
    <source>
        <dbReference type="PROSITE" id="PS50198"/>
    </source>
</evidence>